<evidence type="ECO:0000256" key="2">
    <source>
        <dbReference type="ARBA" id="ARBA00022670"/>
    </source>
</evidence>
<keyword evidence="6" id="KW-1185">Reference proteome</keyword>
<evidence type="ECO:0000313" key="6">
    <source>
        <dbReference type="Proteomes" id="UP001500908"/>
    </source>
</evidence>
<dbReference type="PANTHER" id="PTHR30302:SF1">
    <property type="entry name" value="HYDROGENASE 2 MATURATION PROTEASE"/>
    <property type="match status" value="1"/>
</dbReference>
<dbReference type="GO" id="GO:0008233">
    <property type="term" value="F:peptidase activity"/>
    <property type="evidence" value="ECO:0007669"/>
    <property type="project" value="UniProtKB-KW"/>
</dbReference>
<dbReference type="Gene3D" id="3.40.50.1450">
    <property type="entry name" value="HybD-like"/>
    <property type="match status" value="1"/>
</dbReference>
<accession>A0ABP7FDM4</accession>
<dbReference type="Pfam" id="PF01750">
    <property type="entry name" value="HycI"/>
    <property type="match status" value="1"/>
</dbReference>
<dbReference type="Proteomes" id="UP001500908">
    <property type="component" value="Unassembled WGS sequence"/>
</dbReference>
<dbReference type="InterPro" id="IPR000671">
    <property type="entry name" value="Peptidase_A31"/>
</dbReference>
<evidence type="ECO:0000256" key="1">
    <source>
        <dbReference type="ARBA" id="ARBA00006814"/>
    </source>
</evidence>
<evidence type="ECO:0000313" key="5">
    <source>
        <dbReference type="EMBL" id="GAA3734964.1"/>
    </source>
</evidence>
<dbReference type="CDD" id="cd06068">
    <property type="entry name" value="H2MP_like-1"/>
    <property type="match status" value="1"/>
</dbReference>
<gene>
    <name evidence="5" type="ORF">GCM10022402_13930</name>
</gene>
<dbReference type="PRINTS" id="PR00446">
    <property type="entry name" value="HYDRGNUPTAKE"/>
</dbReference>
<dbReference type="PANTHER" id="PTHR30302">
    <property type="entry name" value="HYDROGENASE 1 MATURATION PROTEASE"/>
    <property type="match status" value="1"/>
</dbReference>
<comment type="caution">
    <text evidence="5">The sequence shown here is derived from an EMBL/GenBank/DDBJ whole genome shotgun (WGS) entry which is preliminary data.</text>
</comment>
<dbReference type="SUPFAM" id="SSF53163">
    <property type="entry name" value="HybD-like"/>
    <property type="match status" value="1"/>
</dbReference>
<dbReference type="NCBIfam" id="TIGR00072">
    <property type="entry name" value="hydrog_prot"/>
    <property type="match status" value="1"/>
</dbReference>
<evidence type="ECO:0000256" key="4">
    <source>
        <dbReference type="ARBA" id="ARBA00022801"/>
    </source>
</evidence>
<organism evidence="5 6">
    <name type="scientific">Salinactinospora qingdaonensis</name>
    <dbReference type="NCBI Taxonomy" id="702744"/>
    <lineage>
        <taxon>Bacteria</taxon>
        <taxon>Bacillati</taxon>
        <taxon>Actinomycetota</taxon>
        <taxon>Actinomycetes</taxon>
        <taxon>Streptosporangiales</taxon>
        <taxon>Nocardiopsidaceae</taxon>
        <taxon>Salinactinospora</taxon>
    </lineage>
</organism>
<dbReference type="GO" id="GO:0006508">
    <property type="term" value="P:proteolysis"/>
    <property type="evidence" value="ECO:0007669"/>
    <property type="project" value="UniProtKB-KW"/>
</dbReference>
<dbReference type="EMBL" id="BAABDD010000005">
    <property type="protein sequence ID" value="GAA3734964.1"/>
    <property type="molecule type" value="Genomic_DNA"/>
</dbReference>
<reference evidence="6" key="1">
    <citation type="journal article" date="2019" name="Int. J. Syst. Evol. Microbiol.">
        <title>The Global Catalogue of Microorganisms (GCM) 10K type strain sequencing project: providing services to taxonomists for standard genome sequencing and annotation.</title>
        <authorList>
            <consortium name="The Broad Institute Genomics Platform"/>
            <consortium name="The Broad Institute Genome Sequencing Center for Infectious Disease"/>
            <person name="Wu L."/>
            <person name="Ma J."/>
        </authorList>
    </citation>
    <scope>NUCLEOTIDE SEQUENCE [LARGE SCALE GENOMIC DNA]</scope>
    <source>
        <strain evidence="6">JCM 17137</strain>
    </source>
</reference>
<dbReference type="InterPro" id="IPR023430">
    <property type="entry name" value="Pept_HybD-like_dom_sf"/>
</dbReference>
<keyword evidence="4" id="KW-0378">Hydrolase</keyword>
<protein>
    <submittedName>
        <fullName evidence="5">Hydrogenase maturation protease</fullName>
    </submittedName>
</protein>
<keyword evidence="3" id="KW-0064">Aspartyl protease</keyword>
<evidence type="ECO:0000256" key="3">
    <source>
        <dbReference type="ARBA" id="ARBA00022750"/>
    </source>
</evidence>
<keyword evidence="2 5" id="KW-0645">Protease</keyword>
<sequence>MSARPLVAGIGNIFLGDDGFGVEVARRLAGQEQLAGVHVEDFGIRGVHLAYELLNGYDPVIMVDAAPRGGDPGTVYVIEAAPESEDGEEHQGHDALLDAHDLRPEGVLSLVRAMGGSLGRVYVVACEPSCVEERMGLSEEVAGAVDVAVRTVCDLATSKGQS</sequence>
<proteinExistence type="inferred from homology"/>
<comment type="similarity">
    <text evidence="1">Belongs to the peptidase A31 family.</text>
</comment>
<name>A0ABP7FDM4_9ACTN</name>
<dbReference type="RefSeq" id="WP_344968577.1">
    <property type="nucleotide sequence ID" value="NZ_BAABDD010000005.1"/>
</dbReference>